<evidence type="ECO:0000313" key="2">
    <source>
        <dbReference type="Proteomes" id="UP001595897"/>
    </source>
</evidence>
<reference evidence="2" key="1">
    <citation type="journal article" date="2019" name="Int. J. Syst. Evol. Microbiol.">
        <title>The Global Catalogue of Microorganisms (GCM) 10K type strain sequencing project: providing services to taxonomists for standard genome sequencing and annotation.</title>
        <authorList>
            <consortium name="The Broad Institute Genomics Platform"/>
            <consortium name="The Broad Institute Genome Sequencing Center for Infectious Disease"/>
            <person name="Wu L."/>
            <person name="Ma J."/>
        </authorList>
    </citation>
    <scope>NUCLEOTIDE SEQUENCE [LARGE SCALE GENOMIC DNA]</scope>
    <source>
        <strain evidence="2">KACC 12507</strain>
    </source>
</reference>
<keyword evidence="2" id="KW-1185">Reference proteome</keyword>
<dbReference type="Proteomes" id="UP001595897">
    <property type="component" value="Unassembled WGS sequence"/>
</dbReference>
<dbReference type="EMBL" id="JBHSGU010000005">
    <property type="protein sequence ID" value="MFC4701136.1"/>
    <property type="molecule type" value="Genomic_DNA"/>
</dbReference>
<gene>
    <name evidence="1" type="ORF">ACFO4O_13260</name>
</gene>
<protein>
    <submittedName>
        <fullName evidence="1">Uncharacterized protein</fullName>
    </submittedName>
</protein>
<name>A0ABV9LX39_9ALTE</name>
<comment type="caution">
    <text evidence="1">The sequence shown here is derived from an EMBL/GenBank/DDBJ whole genome shotgun (WGS) entry which is preliminary data.</text>
</comment>
<accession>A0ABV9LX39</accession>
<sequence>MSKITTRQVSQLKDVLSDAQIKCVALVKQVSKPKTVDCTADESDTHEYSQEHYIIAQVDALNIGAAKGQFASVEVVIDTDSALECSGIYTSLQKAKNDGVYVVFDAAFLAVSNNRALLQGARAEITNVKHNAYFNLMSLGSLTK</sequence>
<organism evidence="1 2">
    <name type="scientific">Glaciecola siphonariae</name>
    <dbReference type="NCBI Taxonomy" id="521012"/>
    <lineage>
        <taxon>Bacteria</taxon>
        <taxon>Pseudomonadati</taxon>
        <taxon>Pseudomonadota</taxon>
        <taxon>Gammaproteobacteria</taxon>
        <taxon>Alteromonadales</taxon>
        <taxon>Alteromonadaceae</taxon>
        <taxon>Glaciecola</taxon>
    </lineage>
</organism>
<dbReference type="RefSeq" id="WP_382409292.1">
    <property type="nucleotide sequence ID" value="NZ_JBHSGU010000005.1"/>
</dbReference>
<proteinExistence type="predicted"/>
<evidence type="ECO:0000313" key="1">
    <source>
        <dbReference type="EMBL" id="MFC4701136.1"/>
    </source>
</evidence>